<feature type="domain" description="HNH nuclease" evidence="1">
    <location>
        <begin position="349"/>
        <end position="401"/>
    </location>
</feature>
<dbReference type="Gene3D" id="1.10.30.50">
    <property type="match status" value="1"/>
</dbReference>
<name>A0A849BK39_9ACTN</name>
<dbReference type="InterPro" id="IPR003615">
    <property type="entry name" value="HNH_nuc"/>
</dbReference>
<reference evidence="2 3" key="1">
    <citation type="submission" date="2020-05" db="EMBL/GenBank/DDBJ databases">
        <title>MicrobeNet Type strains.</title>
        <authorList>
            <person name="Nicholson A.C."/>
        </authorList>
    </citation>
    <scope>NUCLEOTIDE SEQUENCE [LARGE SCALE GENOMIC DNA]</scope>
    <source>
        <strain evidence="2 3">JCM 14547</strain>
    </source>
</reference>
<dbReference type="RefSeq" id="WP_171203446.1">
    <property type="nucleotide sequence ID" value="NZ_BAAANP010000009.1"/>
</dbReference>
<proteinExistence type="predicted"/>
<dbReference type="EMBL" id="JABEMA010000173">
    <property type="protein sequence ID" value="NNH23639.1"/>
    <property type="molecule type" value="Genomic_DNA"/>
</dbReference>
<evidence type="ECO:0000313" key="2">
    <source>
        <dbReference type="EMBL" id="NNH23639.1"/>
    </source>
</evidence>
<dbReference type="Pfam" id="PF02720">
    <property type="entry name" value="DUF222"/>
    <property type="match status" value="1"/>
</dbReference>
<accession>A0A849BK39</accession>
<dbReference type="AlphaFoldDB" id="A0A849BK39"/>
<dbReference type="CDD" id="cd00085">
    <property type="entry name" value="HNHc"/>
    <property type="match status" value="1"/>
</dbReference>
<dbReference type="SMART" id="SM00507">
    <property type="entry name" value="HNHc"/>
    <property type="match status" value="1"/>
</dbReference>
<dbReference type="Proteomes" id="UP000555552">
    <property type="component" value="Unassembled WGS sequence"/>
</dbReference>
<evidence type="ECO:0000313" key="3">
    <source>
        <dbReference type="Proteomes" id="UP000555552"/>
    </source>
</evidence>
<organism evidence="2 3">
    <name type="scientific">Pseudokineococcus marinus</name>
    <dbReference type="NCBI Taxonomy" id="351215"/>
    <lineage>
        <taxon>Bacteria</taxon>
        <taxon>Bacillati</taxon>
        <taxon>Actinomycetota</taxon>
        <taxon>Actinomycetes</taxon>
        <taxon>Kineosporiales</taxon>
        <taxon>Kineosporiaceae</taxon>
        <taxon>Pseudokineococcus</taxon>
    </lineage>
</organism>
<comment type="caution">
    <text evidence="2">The sequence shown here is derived from an EMBL/GenBank/DDBJ whole genome shotgun (WGS) entry which is preliminary data.</text>
</comment>
<keyword evidence="3" id="KW-1185">Reference proteome</keyword>
<dbReference type="InterPro" id="IPR003870">
    <property type="entry name" value="DUF222"/>
</dbReference>
<protein>
    <submittedName>
        <fullName evidence="2">DUF222 domain-containing protein</fullName>
    </submittedName>
</protein>
<sequence length="464" mass="49693">MSPSAPGPTPEPDAEADGEQDVATVADGLAALTAALDALLTAETWRCTDDEVRAAVVDLERQASRLDAVRLRLLSTAEERRVGRAAGAPSTADWLVGATTTRAEHARRRVDLAVALDTDLTPTRTALAQGDLTGDHAGVIRTALLRLHPDVDPATRADAQAFLVEQARRLDPRQLARVGRHLTARLDPGADDDLARTEARQESQRQVRCTQTDDGAWLLSGVLDPVGGATLMAALEPLSAPRPASDGTPDTRSHARRLADALLTVADAHLAGRTGSSSSRPRLLVTVPLATLLDPAAPGAAPGHLPGGHPVSGETAGLLACDAQLVPVLTTAEGQPLDVGRSVYAWPEAIRTAIRLRDQTCTFGSCTRPAEWCHVHHITEYSRGGSTSERNGTCLCGHHHRLVHRQGWRGELRGTQVVWHPPDRGEPHVPPPPWRERVDRVVDAWRRRATRSEEEDGHAPGHAA</sequence>
<gene>
    <name evidence="2" type="ORF">HLB09_11175</name>
</gene>
<evidence type="ECO:0000259" key="1">
    <source>
        <dbReference type="SMART" id="SM00507"/>
    </source>
</evidence>